<sequence length="148" mass="17375">MEDGGELGVIRGEMGGGEEWEWEWELEDEPRKKYQQQKKGYWRYWLVLAGIGWYWWYWWYWCDQQPIAGQALTDSAGAASFAGMRHILAYYLFIATWPVVGRGLYAVSRRRSCAAPALRRWRQGPAAEELGRDARRQPLGLLQWAKSR</sequence>
<dbReference type="AlphaFoldDB" id="C6HE48"/>
<dbReference type="EMBL" id="GG692423">
    <property type="protein sequence ID" value="EER41832.1"/>
    <property type="molecule type" value="Genomic_DNA"/>
</dbReference>
<feature type="transmembrane region" description="Helical" evidence="1">
    <location>
        <begin position="41"/>
        <end position="58"/>
    </location>
</feature>
<keyword evidence="1" id="KW-1133">Transmembrane helix</keyword>
<organism evidence="2 3">
    <name type="scientific">Ajellomyces capsulatus (strain H143)</name>
    <name type="common">Darling's disease fungus</name>
    <name type="synonym">Histoplasma capsulatum</name>
    <dbReference type="NCBI Taxonomy" id="544712"/>
    <lineage>
        <taxon>Eukaryota</taxon>
        <taxon>Fungi</taxon>
        <taxon>Dikarya</taxon>
        <taxon>Ascomycota</taxon>
        <taxon>Pezizomycotina</taxon>
        <taxon>Eurotiomycetes</taxon>
        <taxon>Eurotiomycetidae</taxon>
        <taxon>Onygenales</taxon>
        <taxon>Ajellomycetaceae</taxon>
        <taxon>Histoplasma</taxon>
    </lineage>
</organism>
<keyword evidence="1" id="KW-0472">Membrane</keyword>
<gene>
    <name evidence="2" type="ORF">HCDG_04479</name>
</gene>
<protein>
    <submittedName>
        <fullName evidence="2">Uncharacterized protein</fullName>
    </submittedName>
</protein>
<dbReference type="HOGENOM" id="CLU_1758300_0_0_1"/>
<keyword evidence="1" id="KW-0812">Transmembrane</keyword>
<feature type="transmembrane region" description="Helical" evidence="1">
    <location>
        <begin position="78"/>
        <end position="100"/>
    </location>
</feature>
<proteinExistence type="predicted"/>
<evidence type="ECO:0000256" key="1">
    <source>
        <dbReference type="SAM" id="Phobius"/>
    </source>
</evidence>
<accession>C6HE48</accession>
<evidence type="ECO:0000313" key="3">
    <source>
        <dbReference type="Proteomes" id="UP000002624"/>
    </source>
</evidence>
<dbReference type="Proteomes" id="UP000002624">
    <property type="component" value="Unassembled WGS sequence"/>
</dbReference>
<dbReference type="OMA" id="RHILAYY"/>
<dbReference type="VEuPathDB" id="FungiDB:HCDG_04479"/>
<reference evidence="3" key="1">
    <citation type="submission" date="2009-05" db="EMBL/GenBank/DDBJ databases">
        <title>The genome sequence of Ajellomyces capsulatus strain H143.</title>
        <authorList>
            <person name="Champion M."/>
            <person name="Cuomo C.A."/>
            <person name="Ma L.-J."/>
            <person name="Henn M.R."/>
            <person name="Sil A."/>
            <person name="Goldman B."/>
            <person name="Young S.K."/>
            <person name="Kodira C.D."/>
            <person name="Zeng Q."/>
            <person name="Koehrsen M."/>
            <person name="Alvarado L."/>
            <person name="Berlin A.M."/>
            <person name="Borenstein D."/>
            <person name="Chen Z."/>
            <person name="Engels R."/>
            <person name="Freedman E."/>
            <person name="Gellesch M."/>
            <person name="Goldberg J."/>
            <person name="Griggs A."/>
            <person name="Gujja S."/>
            <person name="Heiman D.I."/>
            <person name="Hepburn T.A."/>
            <person name="Howarth C."/>
            <person name="Jen D."/>
            <person name="Larson L."/>
            <person name="Lewis B."/>
            <person name="Mehta T."/>
            <person name="Park D."/>
            <person name="Pearson M."/>
            <person name="Roberts A."/>
            <person name="Saif S."/>
            <person name="Shea T.D."/>
            <person name="Shenoy N."/>
            <person name="Sisk P."/>
            <person name="Stolte C."/>
            <person name="Sykes S."/>
            <person name="Walk T."/>
            <person name="White J."/>
            <person name="Yandava C."/>
            <person name="Klein B."/>
            <person name="McEwen J.G."/>
            <person name="Puccia R."/>
            <person name="Goldman G.H."/>
            <person name="Felipe M.S."/>
            <person name="Nino-Vega G."/>
            <person name="San-Blas G."/>
            <person name="Taylor J.W."/>
            <person name="Mendoza L."/>
            <person name="Galagan J.E."/>
            <person name="Nusbaum C."/>
            <person name="Birren B.W."/>
        </authorList>
    </citation>
    <scope>NUCLEOTIDE SEQUENCE [LARGE SCALE GENOMIC DNA]</scope>
    <source>
        <strain evidence="3">H143</strain>
    </source>
</reference>
<name>C6HE48_AJECH</name>
<evidence type="ECO:0000313" key="2">
    <source>
        <dbReference type="EMBL" id="EER41832.1"/>
    </source>
</evidence>